<name>A0A4D6LWW4_VIGUN</name>
<protein>
    <submittedName>
        <fullName evidence="1">Uncharacterized protein</fullName>
    </submittedName>
</protein>
<accession>A0A4D6LWW4</accession>
<evidence type="ECO:0000313" key="1">
    <source>
        <dbReference type="EMBL" id="QCD93165.1"/>
    </source>
</evidence>
<proteinExistence type="predicted"/>
<gene>
    <name evidence="1" type="ORF">DEO72_LG5g1237</name>
</gene>
<dbReference type="EMBL" id="CP039349">
    <property type="protein sequence ID" value="QCD93165.1"/>
    <property type="molecule type" value="Genomic_DNA"/>
</dbReference>
<sequence>MYTAIENLGRECGVSSLLVVVKLYKFRPSDPFSPRRELQESFQCSYSSISLRRPRLGLGEIQSRLGEIGSPKRGREETWLVSRAKTRPGEEFCGFERTRVSVRRDGLA</sequence>
<dbReference type="Proteomes" id="UP000501690">
    <property type="component" value="Linkage Group LG5"/>
</dbReference>
<keyword evidence="2" id="KW-1185">Reference proteome</keyword>
<reference evidence="1 2" key="1">
    <citation type="submission" date="2019-04" db="EMBL/GenBank/DDBJ databases">
        <title>An improved genome assembly and genetic linkage map for asparagus bean, Vigna unguiculata ssp. sesquipedialis.</title>
        <authorList>
            <person name="Xia Q."/>
            <person name="Zhang R."/>
            <person name="Dong Y."/>
        </authorList>
    </citation>
    <scope>NUCLEOTIDE SEQUENCE [LARGE SCALE GENOMIC DNA]</scope>
    <source>
        <tissue evidence="1">Leaf</tissue>
    </source>
</reference>
<evidence type="ECO:0000313" key="2">
    <source>
        <dbReference type="Proteomes" id="UP000501690"/>
    </source>
</evidence>
<organism evidence="1 2">
    <name type="scientific">Vigna unguiculata</name>
    <name type="common">Cowpea</name>
    <dbReference type="NCBI Taxonomy" id="3917"/>
    <lineage>
        <taxon>Eukaryota</taxon>
        <taxon>Viridiplantae</taxon>
        <taxon>Streptophyta</taxon>
        <taxon>Embryophyta</taxon>
        <taxon>Tracheophyta</taxon>
        <taxon>Spermatophyta</taxon>
        <taxon>Magnoliopsida</taxon>
        <taxon>eudicotyledons</taxon>
        <taxon>Gunneridae</taxon>
        <taxon>Pentapetalae</taxon>
        <taxon>rosids</taxon>
        <taxon>fabids</taxon>
        <taxon>Fabales</taxon>
        <taxon>Fabaceae</taxon>
        <taxon>Papilionoideae</taxon>
        <taxon>50 kb inversion clade</taxon>
        <taxon>NPAAA clade</taxon>
        <taxon>indigoferoid/millettioid clade</taxon>
        <taxon>Phaseoleae</taxon>
        <taxon>Vigna</taxon>
    </lineage>
</organism>
<dbReference type="AlphaFoldDB" id="A0A4D6LWW4"/>